<feature type="domain" description="Guanylate cyclase" evidence="3">
    <location>
        <begin position="18"/>
        <end position="150"/>
    </location>
</feature>
<dbReference type="InterPro" id="IPR029787">
    <property type="entry name" value="Nucleotide_cyclase"/>
</dbReference>
<dbReference type="EMBL" id="JAUKVY010000008">
    <property type="protein sequence ID" value="MDO1533180.1"/>
    <property type="molecule type" value="Genomic_DNA"/>
</dbReference>
<evidence type="ECO:0000256" key="1">
    <source>
        <dbReference type="ARBA" id="ARBA00022741"/>
    </source>
</evidence>
<dbReference type="PROSITE" id="PS50125">
    <property type="entry name" value="GUANYLATE_CYCLASE_2"/>
    <property type="match status" value="1"/>
</dbReference>
<dbReference type="CDD" id="cd07302">
    <property type="entry name" value="CHD"/>
    <property type="match status" value="1"/>
</dbReference>
<keyword evidence="2" id="KW-0067">ATP-binding</keyword>
<dbReference type="Pfam" id="PF13191">
    <property type="entry name" value="AAA_16"/>
    <property type="match status" value="1"/>
</dbReference>
<dbReference type="InterPro" id="IPR027417">
    <property type="entry name" value="P-loop_NTPase"/>
</dbReference>
<keyword evidence="1" id="KW-0547">Nucleotide-binding</keyword>
<dbReference type="PANTHER" id="PTHR16305:SF28">
    <property type="entry name" value="GUANYLATE CYCLASE DOMAIN-CONTAINING PROTEIN"/>
    <property type="match status" value="1"/>
</dbReference>
<dbReference type="SUPFAM" id="SSF55073">
    <property type="entry name" value="Nucleotide cyclase"/>
    <property type="match status" value="1"/>
</dbReference>
<dbReference type="SUPFAM" id="SSF52540">
    <property type="entry name" value="P-loop containing nucleoside triphosphate hydrolases"/>
    <property type="match status" value="1"/>
</dbReference>
<dbReference type="InterPro" id="IPR041664">
    <property type="entry name" value="AAA_16"/>
</dbReference>
<dbReference type="Gene3D" id="3.30.70.1230">
    <property type="entry name" value="Nucleotide cyclase"/>
    <property type="match status" value="1"/>
</dbReference>
<protein>
    <submittedName>
        <fullName evidence="4">Adenylate/guanylate cyclase domain-containing protein</fullName>
    </submittedName>
</protein>
<dbReference type="SMART" id="SM00044">
    <property type="entry name" value="CYCc"/>
    <property type="match status" value="1"/>
</dbReference>
<proteinExistence type="predicted"/>
<dbReference type="PANTHER" id="PTHR16305">
    <property type="entry name" value="TESTICULAR SOLUBLE ADENYLYL CYCLASE"/>
    <property type="match status" value="1"/>
</dbReference>
<sequence length="1050" mass="114645">MLLDFAVQRADGERRQITVLTCDVVGSTALSQTLDPEDLHEMLGDFQRVCQETAERYDGYISQFLGDGVQIYFGFPRAHEDDARRAVSCGLEILQGTEQLNQASARPSGARLRIRVGADTGRVVVSPVGTGARRENIAMGDAPNIASRVQALAEPDTLWVTEATWRIAHEHFKGEPRGEFELKGVASAVRLWRVTRADGVVPGLERVDLLTLYVGRAHEHALLAAHWTAARSGAARFVTVRGEPGIGKSRLVAEFRGQVASADTTVLAVRCTQFAKNSAFLPVIELLERVLGLVGATEPQERLGRIDQQLAALGIRAPDAAPLLAALLSIPVAERYPALELSPTRRRVRTIETLVAIIEAIASRNPTILVAEDLHWADPSTLEVLEALVSRARRLPLLGLFTARPEFQAAWPDDEATPLVEVSRLDHAEVEAVVRHVAHGKPVPGDVIREITQRCDGVPLFIEEVARAVIEAGVLQENEYSWALTGALPSDLIPASVDASLMARIDRLGEARGTAQLAATIGREFTYAQLRAVSERSDKDLADDLQRILSAGLAWQVSAAAPTTFVFKHALVQMAAYESLLRSTRQRFHERIARVLLSDFGGEVALRPEIVARHLSGAGHHAESSDHWFAAGQRALTRMAIPEAHGHFTRALEGLAKLPTSDEVLTKELELQIAIAPTLMTLYGWASPTVALACERARSLSHLLQRPDRLYEPIWGLWTNLFVGGQLDRALDTANEALSMALASGVPMLEVTGRHAVAYTHYYRGEWAECIAHAQAGIALYALEQERTLTNTFQISSTVNMVAGLASSLWMMGHQDQGLAELDHMIAMARDLDHPSALSNALGVACYMLTFHHDPQRMLGHASEVKSFARAEGWELWYAVGVMSSGWARLRLGDRSDGLRELFEGVALFRATRSDLMGPTVAVIHAEGLRAAGRDDEALEMLAATAETARRGHVGVLLPDVFRLMGEIHLQAGALPQAEAAFDQALATARAQQALSLELRAAMSRRALLARTGRAAEGLALVRRCYERFSDSFDQPELRAARALLEGGER</sequence>
<evidence type="ECO:0000313" key="4">
    <source>
        <dbReference type="EMBL" id="MDO1533180.1"/>
    </source>
</evidence>
<evidence type="ECO:0000259" key="3">
    <source>
        <dbReference type="PROSITE" id="PS50125"/>
    </source>
</evidence>
<name>A0ABT8S2Y9_9BURK</name>
<organism evidence="4 5">
    <name type="scientific">Variovorax ginsengisoli</name>
    <dbReference type="NCBI Taxonomy" id="363844"/>
    <lineage>
        <taxon>Bacteria</taxon>
        <taxon>Pseudomonadati</taxon>
        <taxon>Pseudomonadota</taxon>
        <taxon>Betaproteobacteria</taxon>
        <taxon>Burkholderiales</taxon>
        <taxon>Comamonadaceae</taxon>
        <taxon>Variovorax</taxon>
    </lineage>
</organism>
<gene>
    <name evidence="4" type="ORF">Q2T77_12845</name>
</gene>
<evidence type="ECO:0000313" key="5">
    <source>
        <dbReference type="Proteomes" id="UP001169027"/>
    </source>
</evidence>
<dbReference type="Gene3D" id="1.25.40.10">
    <property type="entry name" value="Tetratricopeptide repeat domain"/>
    <property type="match status" value="1"/>
</dbReference>
<dbReference type="InterPro" id="IPR011990">
    <property type="entry name" value="TPR-like_helical_dom_sf"/>
</dbReference>
<dbReference type="SUPFAM" id="SSF48452">
    <property type="entry name" value="TPR-like"/>
    <property type="match status" value="1"/>
</dbReference>
<reference evidence="4" key="1">
    <citation type="submission" date="2023-06" db="EMBL/GenBank/DDBJ databases">
        <authorList>
            <person name="Jiang Y."/>
            <person name="Liu Q."/>
        </authorList>
    </citation>
    <scope>NUCLEOTIDE SEQUENCE</scope>
    <source>
        <strain evidence="4">CGMCC 1.12090</strain>
    </source>
</reference>
<comment type="caution">
    <text evidence="4">The sequence shown here is derived from an EMBL/GenBank/DDBJ whole genome shotgun (WGS) entry which is preliminary data.</text>
</comment>
<evidence type="ECO:0000256" key="2">
    <source>
        <dbReference type="ARBA" id="ARBA00022840"/>
    </source>
</evidence>
<keyword evidence="5" id="KW-1185">Reference proteome</keyword>
<dbReference type="RefSeq" id="WP_301809371.1">
    <property type="nucleotide sequence ID" value="NZ_JAUJZH010000008.1"/>
</dbReference>
<dbReference type="Pfam" id="PF00211">
    <property type="entry name" value="Guanylate_cyc"/>
    <property type="match status" value="1"/>
</dbReference>
<accession>A0ABT8S2Y9</accession>
<dbReference type="InterPro" id="IPR001054">
    <property type="entry name" value="A/G_cyclase"/>
</dbReference>
<dbReference type="Proteomes" id="UP001169027">
    <property type="component" value="Unassembled WGS sequence"/>
</dbReference>